<feature type="compositionally biased region" description="Polar residues" evidence="1">
    <location>
        <begin position="63"/>
        <end position="73"/>
    </location>
</feature>
<organism evidence="2 3">
    <name type="scientific">Paspalum notatum var. saurae</name>
    <dbReference type="NCBI Taxonomy" id="547442"/>
    <lineage>
        <taxon>Eukaryota</taxon>
        <taxon>Viridiplantae</taxon>
        <taxon>Streptophyta</taxon>
        <taxon>Embryophyta</taxon>
        <taxon>Tracheophyta</taxon>
        <taxon>Spermatophyta</taxon>
        <taxon>Magnoliopsida</taxon>
        <taxon>Liliopsida</taxon>
        <taxon>Poales</taxon>
        <taxon>Poaceae</taxon>
        <taxon>PACMAD clade</taxon>
        <taxon>Panicoideae</taxon>
        <taxon>Andropogonodae</taxon>
        <taxon>Paspaleae</taxon>
        <taxon>Paspalinae</taxon>
        <taxon>Paspalum</taxon>
    </lineage>
</organism>
<reference evidence="2 3" key="1">
    <citation type="submission" date="2024-02" db="EMBL/GenBank/DDBJ databases">
        <title>High-quality chromosome-scale genome assembly of Pensacola bahiagrass (Paspalum notatum Flugge var. saurae).</title>
        <authorList>
            <person name="Vega J.M."/>
            <person name="Podio M."/>
            <person name="Orjuela J."/>
            <person name="Siena L.A."/>
            <person name="Pessino S.C."/>
            <person name="Combes M.C."/>
            <person name="Mariac C."/>
            <person name="Albertini E."/>
            <person name="Pupilli F."/>
            <person name="Ortiz J.P.A."/>
            <person name="Leblanc O."/>
        </authorList>
    </citation>
    <scope>NUCLEOTIDE SEQUENCE [LARGE SCALE GENOMIC DNA]</scope>
    <source>
        <strain evidence="2">R1</strain>
        <tissue evidence="2">Leaf</tissue>
    </source>
</reference>
<dbReference type="Proteomes" id="UP001341281">
    <property type="component" value="Chromosome 01"/>
</dbReference>
<dbReference type="EMBL" id="CP144745">
    <property type="protein sequence ID" value="WVZ50884.1"/>
    <property type="molecule type" value="Genomic_DNA"/>
</dbReference>
<sequence>MCATHPFAVAAIPSPLLRSQPIVVSPPLSVYNAIGSQCGAMPLSANPNLDDVSIDLDKLEASTSGSLNNQNQWHGYPDHVTNGQ</sequence>
<evidence type="ECO:0000313" key="3">
    <source>
        <dbReference type="Proteomes" id="UP001341281"/>
    </source>
</evidence>
<dbReference type="AlphaFoldDB" id="A0AAQ3PQN9"/>
<protein>
    <submittedName>
        <fullName evidence="2">Uncharacterized protein</fullName>
    </submittedName>
</protein>
<proteinExistence type="predicted"/>
<evidence type="ECO:0000256" key="1">
    <source>
        <dbReference type="SAM" id="MobiDB-lite"/>
    </source>
</evidence>
<keyword evidence="3" id="KW-1185">Reference proteome</keyword>
<name>A0AAQ3PQN9_PASNO</name>
<gene>
    <name evidence="2" type="ORF">U9M48_002091</name>
</gene>
<accession>A0AAQ3PQN9</accession>
<evidence type="ECO:0000313" key="2">
    <source>
        <dbReference type="EMBL" id="WVZ50884.1"/>
    </source>
</evidence>
<feature type="region of interest" description="Disordered" evidence="1">
    <location>
        <begin position="63"/>
        <end position="84"/>
    </location>
</feature>